<feature type="region of interest" description="Disordered" evidence="1">
    <location>
        <begin position="207"/>
        <end position="232"/>
    </location>
</feature>
<feature type="compositionally biased region" description="Gly residues" evidence="1">
    <location>
        <begin position="24"/>
        <end position="35"/>
    </location>
</feature>
<protein>
    <submittedName>
        <fullName evidence="2">Uncharacterized protein</fullName>
    </submittedName>
</protein>
<sequence length="408" mass="43391">MPDTLPDIEVFGQRRKPNGTFPQRGGGSGGGGLGDEGGEHQNEVGENDPPPDQIDPCADPETALPWNADAAGAAAVPKFLLKAAEIGFADAPNGVPTLLNREYGSFLVRGSGQSVETNQVTPGDVRDQTNPNWVSTLTIDPTGVTVANYQGDVHSHPNGNELPSQADWDGFMANNRAARESGRTGETFYMYIIAVSQNCGPPTVRVYQDGPRAANSPDPARPTEVGPEVNPDAQPVSNSLTCRLCAGFGLILLSASCASAYAAGEARHQTADTERWPYTQLVAENSLGHRLEISTEAGAFNHATATLNVDGQTWRVADSECPRFRAALDAFQALPPLKPGPALVLPGASAERPMPPYRPHGERWTIRAHLYAPDWSSMEVEMRGSQGPYAFWLTDTVAAIRACGPPAG</sequence>
<evidence type="ECO:0000313" key="3">
    <source>
        <dbReference type="Proteomes" id="UP001156921"/>
    </source>
</evidence>
<accession>A0ABQ6BGZ5</accession>
<reference evidence="3" key="1">
    <citation type="journal article" date="2019" name="Int. J. Syst. Evol. Microbiol.">
        <title>The Global Catalogue of Microorganisms (GCM) 10K type strain sequencing project: providing services to taxonomists for standard genome sequencing and annotation.</title>
        <authorList>
            <consortium name="The Broad Institute Genomics Platform"/>
            <consortium name="The Broad Institute Genome Sequencing Center for Infectious Disease"/>
            <person name="Wu L."/>
            <person name="Ma J."/>
        </authorList>
    </citation>
    <scope>NUCLEOTIDE SEQUENCE [LARGE SCALE GENOMIC DNA]</scope>
    <source>
        <strain evidence="3">NBRC 110107</strain>
    </source>
</reference>
<keyword evidence="3" id="KW-1185">Reference proteome</keyword>
<feature type="region of interest" description="Disordered" evidence="1">
    <location>
        <begin position="1"/>
        <end position="64"/>
    </location>
</feature>
<dbReference type="SUPFAM" id="SSF102712">
    <property type="entry name" value="JAB1/MPN domain"/>
    <property type="match status" value="1"/>
</dbReference>
<evidence type="ECO:0000313" key="2">
    <source>
        <dbReference type="EMBL" id="GLS01288.1"/>
    </source>
</evidence>
<dbReference type="Proteomes" id="UP001156921">
    <property type="component" value="Unassembled WGS sequence"/>
</dbReference>
<comment type="caution">
    <text evidence="2">The sequence shown here is derived from an EMBL/GenBank/DDBJ whole genome shotgun (WGS) entry which is preliminary data.</text>
</comment>
<organism evidence="2 3">
    <name type="scientific">Brevundimonas denitrificans</name>
    <dbReference type="NCBI Taxonomy" id="1443434"/>
    <lineage>
        <taxon>Bacteria</taxon>
        <taxon>Pseudomonadati</taxon>
        <taxon>Pseudomonadota</taxon>
        <taxon>Alphaproteobacteria</taxon>
        <taxon>Caulobacterales</taxon>
        <taxon>Caulobacteraceae</taxon>
        <taxon>Brevundimonas</taxon>
    </lineage>
</organism>
<evidence type="ECO:0000256" key="1">
    <source>
        <dbReference type="SAM" id="MobiDB-lite"/>
    </source>
</evidence>
<dbReference type="EMBL" id="BSOY01000022">
    <property type="protein sequence ID" value="GLS01288.1"/>
    <property type="molecule type" value="Genomic_DNA"/>
</dbReference>
<proteinExistence type="predicted"/>
<gene>
    <name evidence="2" type="ORF">GCM10007859_13000</name>
</gene>
<name>A0ABQ6BGZ5_9CAUL</name>
<dbReference type="RefSeq" id="WP_284222143.1">
    <property type="nucleotide sequence ID" value="NZ_BSOY01000022.1"/>
</dbReference>